<gene>
    <name evidence="2" type="ORF">PCOS0759_LOCUS2940</name>
</gene>
<feature type="compositionally biased region" description="Polar residues" evidence="1">
    <location>
        <begin position="145"/>
        <end position="156"/>
    </location>
</feature>
<protein>
    <submittedName>
        <fullName evidence="2">Uncharacterized protein</fullName>
    </submittedName>
</protein>
<evidence type="ECO:0000256" key="1">
    <source>
        <dbReference type="SAM" id="MobiDB-lite"/>
    </source>
</evidence>
<proteinExistence type="predicted"/>
<reference evidence="2" key="1">
    <citation type="submission" date="2021-01" db="EMBL/GenBank/DDBJ databases">
        <authorList>
            <person name="Corre E."/>
            <person name="Pelletier E."/>
            <person name="Niang G."/>
            <person name="Scheremetjew M."/>
            <person name="Finn R."/>
            <person name="Kale V."/>
            <person name="Holt S."/>
            <person name="Cochrane G."/>
            <person name="Meng A."/>
            <person name="Brown T."/>
            <person name="Cohen L."/>
        </authorList>
    </citation>
    <scope>NUCLEOTIDE SEQUENCE</scope>
    <source>
        <strain evidence="2">WS</strain>
    </source>
</reference>
<sequence length="156" mass="17881">MINVMDFRQHHFSQRCCCHCSPALLTWRNPSWFNSDALSLACKNSAHSCSRLTCQSFYPPSTFDSEPPTIPLTIAGKKQNMHVNAMVQLQRYHQANLLMRRKEGFDERAYLSRVKRQQRGGKRNENAKRTNVTGFLDDDDFWADSTGSKCTGDEST</sequence>
<dbReference type="EMBL" id="HBGD01003561">
    <property type="protein sequence ID" value="CAD9079700.1"/>
    <property type="molecule type" value="Transcribed_RNA"/>
</dbReference>
<dbReference type="AlphaFoldDB" id="A0A7S1PGQ7"/>
<name>A0A7S1PGQ7_9EUKA</name>
<accession>A0A7S1PGQ7</accession>
<organism evidence="2">
    <name type="scientific">Percolomonas cosmopolitus</name>
    <dbReference type="NCBI Taxonomy" id="63605"/>
    <lineage>
        <taxon>Eukaryota</taxon>
        <taxon>Discoba</taxon>
        <taxon>Heterolobosea</taxon>
        <taxon>Tetramitia</taxon>
        <taxon>Eutetramitia</taxon>
        <taxon>Percolomonadidae</taxon>
        <taxon>Percolomonas</taxon>
    </lineage>
</organism>
<evidence type="ECO:0000313" key="2">
    <source>
        <dbReference type="EMBL" id="CAD9079700.1"/>
    </source>
</evidence>
<feature type="region of interest" description="Disordered" evidence="1">
    <location>
        <begin position="135"/>
        <end position="156"/>
    </location>
</feature>